<dbReference type="PANTHER" id="PTHR30055">
    <property type="entry name" value="HTH-TYPE TRANSCRIPTIONAL REGULATOR RUTR"/>
    <property type="match status" value="1"/>
</dbReference>
<dbReference type="Pfam" id="PF17754">
    <property type="entry name" value="TetR_C_14"/>
    <property type="match status" value="1"/>
</dbReference>
<keyword evidence="1" id="KW-0805">Transcription regulation</keyword>
<feature type="domain" description="HTH tetR-type" evidence="5">
    <location>
        <begin position="11"/>
        <end position="71"/>
    </location>
</feature>
<dbReference type="InterPro" id="IPR050109">
    <property type="entry name" value="HTH-type_TetR-like_transc_reg"/>
</dbReference>
<evidence type="ECO:0000259" key="5">
    <source>
        <dbReference type="PROSITE" id="PS50977"/>
    </source>
</evidence>
<dbReference type="SUPFAM" id="SSF46689">
    <property type="entry name" value="Homeodomain-like"/>
    <property type="match status" value="1"/>
</dbReference>
<keyword evidence="2 4" id="KW-0238">DNA-binding</keyword>
<dbReference type="InterPro" id="IPR001647">
    <property type="entry name" value="HTH_TetR"/>
</dbReference>
<dbReference type="GO" id="GO:0003700">
    <property type="term" value="F:DNA-binding transcription factor activity"/>
    <property type="evidence" value="ECO:0007669"/>
    <property type="project" value="TreeGrafter"/>
</dbReference>
<keyword evidence="7" id="KW-1185">Reference proteome</keyword>
<evidence type="ECO:0000313" key="7">
    <source>
        <dbReference type="Proteomes" id="UP001143480"/>
    </source>
</evidence>
<reference evidence="6" key="1">
    <citation type="journal article" date="2014" name="Int. J. Syst. Evol. Microbiol.">
        <title>Complete genome sequence of Corynebacterium casei LMG S-19264T (=DSM 44701T), isolated from a smear-ripened cheese.</title>
        <authorList>
            <consortium name="US DOE Joint Genome Institute (JGI-PGF)"/>
            <person name="Walter F."/>
            <person name="Albersmeier A."/>
            <person name="Kalinowski J."/>
            <person name="Ruckert C."/>
        </authorList>
    </citation>
    <scope>NUCLEOTIDE SEQUENCE</scope>
    <source>
        <strain evidence="6">VKM Ac-1321</strain>
    </source>
</reference>
<gene>
    <name evidence="6" type="ORF">GCM10017581_000790</name>
</gene>
<dbReference type="AlphaFoldDB" id="A0A9W6KCS6"/>
<dbReference type="InterPro" id="IPR041347">
    <property type="entry name" value="MftR_C"/>
</dbReference>
<dbReference type="InterPro" id="IPR009057">
    <property type="entry name" value="Homeodomain-like_sf"/>
</dbReference>
<dbReference type="Gene3D" id="1.10.357.10">
    <property type="entry name" value="Tetracycline Repressor, domain 2"/>
    <property type="match status" value="1"/>
</dbReference>
<dbReference type="Gene3D" id="1.10.10.60">
    <property type="entry name" value="Homeodomain-like"/>
    <property type="match status" value="1"/>
</dbReference>
<dbReference type="PROSITE" id="PS01081">
    <property type="entry name" value="HTH_TETR_1"/>
    <property type="match status" value="1"/>
</dbReference>
<dbReference type="InterPro" id="IPR023772">
    <property type="entry name" value="DNA-bd_HTH_TetR-type_CS"/>
</dbReference>
<name>A0A9W6KCS6_9ACTN</name>
<organism evidence="6 7">
    <name type="scientific">Dactylosporangium matsuzakiense</name>
    <dbReference type="NCBI Taxonomy" id="53360"/>
    <lineage>
        <taxon>Bacteria</taxon>
        <taxon>Bacillati</taxon>
        <taxon>Actinomycetota</taxon>
        <taxon>Actinomycetes</taxon>
        <taxon>Micromonosporales</taxon>
        <taxon>Micromonosporaceae</taxon>
        <taxon>Dactylosporangium</taxon>
    </lineage>
</organism>
<evidence type="ECO:0000313" key="6">
    <source>
        <dbReference type="EMBL" id="GLK98338.1"/>
    </source>
</evidence>
<dbReference type="RefSeq" id="WP_261963962.1">
    <property type="nucleotide sequence ID" value="NZ_BAAAXA010000003.1"/>
</dbReference>
<feature type="DNA-binding region" description="H-T-H motif" evidence="4">
    <location>
        <begin position="34"/>
        <end position="53"/>
    </location>
</feature>
<dbReference type="EMBL" id="BSFP01000001">
    <property type="protein sequence ID" value="GLK98338.1"/>
    <property type="molecule type" value="Genomic_DNA"/>
</dbReference>
<evidence type="ECO:0000256" key="1">
    <source>
        <dbReference type="ARBA" id="ARBA00023015"/>
    </source>
</evidence>
<proteinExistence type="predicted"/>
<dbReference type="PANTHER" id="PTHR30055:SF238">
    <property type="entry name" value="MYCOFACTOCIN BIOSYNTHESIS TRANSCRIPTIONAL REGULATOR MFTR-RELATED"/>
    <property type="match status" value="1"/>
</dbReference>
<dbReference type="PROSITE" id="PS50977">
    <property type="entry name" value="HTH_TETR_2"/>
    <property type="match status" value="1"/>
</dbReference>
<accession>A0A9W6KCS6</accession>
<reference evidence="6" key="2">
    <citation type="submission" date="2023-01" db="EMBL/GenBank/DDBJ databases">
        <authorList>
            <person name="Sun Q."/>
            <person name="Evtushenko L."/>
        </authorList>
    </citation>
    <scope>NUCLEOTIDE SEQUENCE</scope>
    <source>
        <strain evidence="6">VKM Ac-1321</strain>
    </source>
</reference>
<protein>
    <submittedName>
        <fullName evidence="6">TetR family transcriptional regulator</fullName>
    </submittedName>
</protein>
<sequence>MGTGLRERKKVATRQALHEAALALSIEHGLDRVTVEAIADAADVSRRTFSNYFASKEEALLYGDQQRVHALVDAVRARPPAEPPWEALTAAALEIQQDLGARDPNWVNQVRLVRRHPALAAYQVSTYAAMENELTATVMARSAEPPIRARLMAAALLVAMRVAVQEWLDRERGTPLATVMHETFTEMATTFR</sequence>
<evidence type="ECO:0000256" key="2">
    <source>
        <dbReference type="ARBA" id="ARBA00023125"/>
    </source>
</evidence>
<evidence type="ECO:0000256" key="3">
    <source>
        <dbReference type="ARBA" id="ARBA00023163"/>
    </source>
</evidence>
<dbReference type="Pfam" id="PF00440">
    <property type="entry name" value="TetR_N"/>
    <property type="match status" value="1"/>
</dbReference>
<dbReference type="Proteomes" id="UP001143480">
    <property type="component" value="Unassembled WGS sequence"/>
</dbReference>
<keyword evidence="3" id="KW-0804">Transcription</keyword>
<dbReference type="GO" id="GO:0000976">
    <property type="term" value="F:transcription cis-regulatory region binding"/>
    <property type="evidence" value="ECO:0007669"/>
    <property type="project" value="TreeGrafter"/>
</dbReference>
<comment type="caution">
    <text evidence="6">The sequence shown here is derived from an EMBL/GenBank/DDBJ whole genome shotgun (WGS) entry which is preliminary data.</text>
</comment>
<evidence type="ECO:0000256" key="4">
    <source>
        <dbReference type="PROSITE-ProRule" id="PRU00335"/>
    </source>
</evidence>